<proteinExistence type="inferred from homology"/>
<keyword evidence="1" id="KW-0408">Iron</keyword>
<dbReference type="Pfam" id="PF03171">
    <property type="entry name" value="2OG-FeII_Oxy"/>
    <property type="match status" value="1"/>
</dbReference>
<evidence type="ECO:0000313" key="4">
    <source>
        <dbReference type="Proteomes" id="UP000887567"/>
    </source>
</evidence>
<dbReference type="Pfam" id="PF14226">
    <property type="entry name" value="DIOX_N"/>
    <property type="match status" value="1"/>
</dbReference>
<name>A0A913Y0W0_EXADI</name>
<dbReference type="GO" id="GO:0016491">
    <property type="term" value="F:oxidoreductase activity"/>
    <property type="evidence" value="ECO:0007669"/>
    <property type="project" value="UniProtKB-KW"/>
</dbReference>
<keyword evidence="1" id="KW-0560">Oxidoreductase</keyword>
<dbReference type="EnsemblMetazoa" id="XM_021057700.2">
    <property type="protein sequence ID" value="XP_020913359.1"/>
    <property type="gene ID" value="LOC110251037"/>
</dbReference>
<protein>
    <recommendedName>
        <fullName evidence="2">Fe2OG dioxygenase domain-containing protein</fullName>
    </recommendedName>
</protein>
<dbReference type="SUPFAM" id="SSF51197">
    <property type="entry name" value="Clavaminate synthase-like"/>
    <property type="match status" value="1"/>
</dbReference>
<dbReference type="PANTHER" id="PTHR47990">
    <property type="entry name" value="2-OXOGLUTARATE (2OG) AND FE(II)-DEPENDENT OXYGENASE SUPERFAMILY PROTEIN-RELATED"/>
    <property type="match status" value="1"/>
</dbReference>
<evidence type="ECO:0000259" key="2">
    <source>
        <dbReference type="PROSITE" id="PS51471"/>
    </source>
</evidence>
<feature type="domain" description="Fe2OG dioxygenase" evidence="2">
    <location>
        <begin position="176"/>
        <end position="285"/>
    </location>
</feature>
<dbReference type="InterPro" id="IPR005123">
    <property type="entry name" value="Oxoglu/Fe-dep_dioxygenase_dom"/>
</dbReference>
<dbReference type="InterPro" id="IPR026992">
    <property type="entry name" value="DIOX_N"/>
</dbReference>
<dbReference type="InterPro" id="IPR050231">
    <property type="entry name" value="Iron_ascorbate_oxido_reductase"/>
</dbReference>
<evidence type="ECO:0000313" key="3">
    <source>
        <dbReference type="EnsemblMetazoa" id="XP_020913359.1"/>
    </source>
</evidence>
<dbReference type="Proteomes" id="UP000887567">
    <property type="component" value="Unplaced"/>
</dbReference>
<sequence length="319" mass="36091">MENKKVVSIPVVDFCVMGLHNDEVASDSDERVQEIASQVCEAFKDIGFVYLKNHGIPEDEVNRVRQIADEFFLLPVEEKQKYARAVHGSNHGWTALERERTNPARPADLKEAFNIEMNKKKWPTTTIPSMKPSFEELFQKCAQLSFRILKTIGIGLKMQNPEFLVKAHENIGNSANPTAMRVLFYPPIPNDYVVKKDQVRCGEHSDYGSITLLFQDELGGLQVLPVHGDYISAPTLPGCVIVNIGDLMQRWTADQFIATKHRVLIPDDESIRILPRSSMAFFAFPDGDTVVECLDGSNKYPAVTGQDYLEQKFSDTYKY</sequence>
<dbReference type="GO" id="GO:0046872">
    <property type="term" value="F:metal ion binding"/>
    <property type="evidence" value="ECO:0007669"/>
    <property type="project" value="UniProtKB-KW"/>
</dbReference>
<dbReference type="GeneID" id="110251037"/>
<keyword evidence="4" id="KW-1185">Reference proteome</keyword>
<dbReference type="PROSITE" id="PS51471">
    <property type="entry name" value="FE2OG_OXY"/>
    <property type="match status" value="1"/>
</dbReference>
<dbReference type="AlphaFoldDB" id="A0A913Y0W0"/>
<accession>A0A913Y0W0</accession>
<dbReference type="PRINTS" id="PR00682">
    <property type="entry name" value="IPNSYNTHASE"/>
</dbReference>
<comment type="similarity">
    <text evidence="1">Belongs to the iron/ascorbate-dependent oxidoreductase family.</text>
</comment>
<dbReference type="InterPro" id="IPR044861">
    <property type="entry name" value="IPNS-like_FE2OG_OXY"/>
</dbReference>
<dbReference type="Gene3D" id="2.60.120.330">
    <property type="entry name" value="B-lactam Antibiotic, Isopenicillin N Synthase, Chain"/>
    <property type="match status" value="1"/>
</dbReference>
<organism evidence="3 4">
    <name type="scientific">Exaiptasia diaphana</name>
    <name type="common">Tropical sea anemone</name>
    <name type="synonym">Aiptasia pulchella</name>
    <dbReference type="NCBI Taxonomy" id="2652724"/>
    <lineage>
        <taxon>Eukaryota</taxon>
        <taxon>Metazoa</taxon>
        <taxon>Cnidaria</taxon>
        <taxon>Anthozoa</taxon>
        <taxon>Hexacorallia</taxon>
        <taxon>Actiniaria</taxon>
        <taxon>Aiptasiidae</taxon>
        <taxon>Exaiptasia</taxon>
    </lineage>
</organism>
<dbReference type="KEGG" id="epa:110251037"/>
<dbReference type="OMA" id="ARCPAHT"/>
<dbReference type="InterPro" id="IPR027443">
    <property type="entry name" value="IPNS-like_sf"/>
</dbReference>
<dbReference type="FunFam" id="2.60.120.330:FF:000038">
    <property type="entry name" value="Si:dkey-10o6.2"/>
    <property type="match status" value="1"/>
</dbReference>
<dbReference type="OrthoDB" id="288590at2759"/>
<reference evidence="3" key="1">
    <citation type="submission" date="2022-11" db="UniProtKB">
        <authorList>
            <consortium name="EnsemblMetazoa"/>
        </authorList>
    </citation>
    <scope>IDENTIFICATION</scope>
</reference>
<keyword evidence="1" id="KW-0479">Metal-binding</keyword>
<dbReference type="RefSeq" id="XP_020913359.1">
    <property type="nucleotide sequence ID" value="XM_021057700.2"/>
</dbReference>
<evidence type="ECO:0000256" key="1">
    <source>
        <dbReference type="RuleBase" id="RU003682"/>
    </source>
</evidence>